<keyword evidence="2" id="KW-0012">Acyltransferase</keyword>
<gene>
    <name evidence="2" type="ORF">ACFP4F_11765</name>
</gene>
<dbReference type="InterPro" id="IPR000182">
    <property type="entry name" value="GNAT_dom"/>
</dbReference>
<dbReference type="PROSITE" id="PS51186">
    <property type="entry name" value="GNAT"/>
    <property type="match status" value="1"/>
</dbReference>
<comment type="caution">
    <text evidence="2">The sequence shown here is derived from an EMBL/GenBank/DDBJ whole genome shotgun (WGS) entry which is preliminary data.</text>
</comment>
<evidence type="ECO:0000313" key="3">
    <source>
        <dbReference type="Proteomes" id="UP001596139"/>
    </source>
</evidence>
<dbReference type="EC" id="2.3.-.-" evidence="2"/>
<dbReference type="SUPFAM" id="SSF55729">
    <property type="entry name" value="Acyl-CoA N-acyltransferases (Nat)"/>
    <property type="match status" value="1"/>
</dbReference>
<protein>
    <submittedName>
        <fullName evidence="2">GNAT family N-acetyltransferase</fullName>
        <ecNumber evidence="2">2.3.-.-</ecNumber>
    </submittedName>
</protein>
<keyword evidence="3" id="KW-1185">Reference proteome</keyword>
<sequence length="265" mass="28322">MNHAAVLARYDRRMRQDARPDGPGARIERVDGVVRQTAEAADGWHGVLWADLTPATADAAIAAQIRYFTGLGRAFEWKLHAHDRPAGLADRLVAAGFVPEEEETLMVAETGDLPTEADLPSGVRLEPVTDAAGVDLMTAVHARAFGPGRARFRGQLLDRLAAAPETVVAVVAMAGDTPVSAARMELSPHAPFATLWGGGTDPDWRGRGLYRALIAHRARIAAARGYPYLQVDASDQSRPILQRLGFAELTTTTPYVFTPGAAAVG</sequence>
<evidence type="ECO:0000259" key="1">
    <source>
        <dbReference type="PROSITE" id="PS51186"/>
    </source>
</evidence>
<organism evidence="2 3">
    <name type="scientific">Streptomyces ochraceiscleroticus</name>
    <dbReference type="NCBI Taxonomy" id="47761"/>
    <lineage>
        <taxon>Bacteria</taxon>
        <taxon>Bacillati</taxon>
        <taxon>Actinomycetota</taxon>
        <taxon>Actinomycetes</taxon>
        <taxon>Kitasatosporales</taxon>
        <taxon>Streptomycetaceae</taxon>
        <taxon>Streptomyces</taxon>
    </lineage>
</organism>
<name>A0ABW1MHF1_9ACTN</name>
<dbReference type="RefSeq" id="WP_031053753.1">
    <property type="nucleotide sequence ID" value="NZ_JBHSPX010000004.1"/>
</dbReference>
<keyword evidence="2" id="KW-0808">Transferase</keyword>
<dbReference type="EMBL" id="JBHSPX010000004">
    <property type="protein sequence ID" value="MFC6063229.1"/>
    <property type="molecule type" value="Genomic_DNA"/>
</dbReference>
<dbReference type="Gene3D" id="3.40.630.30">
    <property type="match status" value="1"/>
</dbReference>
<feature type="domain" description="N-acetyltransferase" evidence="1">
    <location>
        <begin position="123"/>
        <end position="265"/>
    </location>
</feature>
<accession>A0ABW1MHF1</accession>
<dbReference type="InterPro" id="IPR016181">
    <property type="entry name" value="Acyl_CoA_acyltransferase"/>
</dbReference>
<reference evidence="3" key="1">
    <citation type="journal article" date="2019" name="Int. J. Syst. Evol. Microbiol.">
        <title>The Global Catalogue of Microorganisms (GCM) 10K type strain sequencing project: providing services to taxonomists for standard genome sequencing and annotation.</title>
        <authorList>
            <consortium name="The Broad Institute Genomics Platform"/>
            <consortium name="The Broad Institute Genome Sequencing Center for Infectious Disease"/>
            <person name="Wu L."/>
            <person name="Ma J."/>
        </authorList>
    </citation>
    <scope>NUCLEOTIDE SEQUENCE [LARGE SCALE GENOMIC DNA]</scope>
    <source>
        <strain evidence="3">CGMCC 1.15180</strain>
    </source>
</reference>
<dbReference type="GO" id="GO:0016746">
    <property type="term" value="F:acyltransferase activity"/>
    <property type="evidence" value="ECO:0007669"/>
    <property type="project" value="UniProtKB-KW"/>
</dbReference>
<dbReference type="Proteomes" id="UP001596139">
    <property type="component" value="Unassembled WGS sequence"/>
</dbReference>
<dbReference type="Pfam" id="PF00583">
    <property type="entry name" value="Acetyltransf_1"/>
    <property type="match status" value="1"/>
</dbReference>
<proteinExistence type="predicted"/>
<evidence type="ECO:0000313" key="2">
    <source>
        <dbReference type="EMBL" id="MFC6063229.1"/>
    </source>
</evidence>